<dbReference type="GO" id="GO:0005886">
    <property type="term" value="C:plasma membrane"/>
    <property type="evidence" value="ECO:0007669"/>
    <property type="project" value="UniProtKB-SubCell"/>
</dbReference>
<keyword evidence="7 9" id="KW-0472">Membrane</keyword>
<dbReference type="AlphaFoldDB" id="A0AA45W5C7"/>
<dbReference type="EMBL" id="FTOU01000009">
    <property type="protein sequence ID" value="SIS92535.1"/>
    <property type="molecule type" value="Genomic_DNA"/>
</dbReference>
<proteinExistence type="inferred from homology"/>
<evidence type="ECO:0000256" key="1">
    <source>
        <dbReference type="ARBA" id="ARBA00004429"/>
    </source>
</evidence>
<comment type="similarity">
    <text evidence="8 9">Belongs to the TRAP transporter small permease family.</text>
</comment>
<evidence type="ECO:0000256" key="7">
    <source>
        <dbReference type="ARBA" id="ARBA00023136"/>
    </source>
</evidence>
<dbReference type="GO" id="GO:0022857">
    <property type="term" value="F:transmembrane transporter activity"/>
    <property type="evidence" value="ECO:0007669"/>
    <property type="project" value="UniProtKB-UniRule"/>
</dbReference>
<dbReference type="Pfam" id="PF04290">
    <property type="entry name" value="DctQ"/>
    <property type="match status" value="1"/>
</dbReference>
<organism evidence="11 13">
    <name type="scientific">Paracoccus saliphilus</name>
    <dbReference type="NCBI Taxonomy" id="405559"/>
    <lineage>
        <taxon>Bacteria</taxon>
        <taxon>Pseudomonadati</taxon>
        <taxon>Pseudomonadota</taxon>
        <taxon>Alphaproteobacteria</taxon>
        <taxon>Rhodobacterales</taxon>
        <taxon>Paracoccaceae</taxon>
        <taxon>Paracoccus</taxon>
    </lineage>
</organism>
<evidence type="ECO:0000256" key="6">
    <source>
        <dbReference type="ARBA" id="ARBA00022989"/>
    </source>
</evidence>
<keyword evidence="5 9" id="KW-0812">Transmembrane</keyword>
<evidence type="ECO:0000256" key="8">
    <source>
        <dbReference type="ARBA" id="ARBA00038436"/>
    </source>
</evidence>
<dbReference type="PANTHER" id="PTHR35011:SF2">
    <property type="entry name" value="2,3-DIKETO-L-GULONATE TRAP TRANSPORTER SMALL PERMEASE PROTEIN YIAM"/>
    <property type="match status" value="1"/>
</dbReference>
<accession>A0AA45W5C7</accession>
<protein>
    <recommendedName>
        <fullName evidence="9">TRAP transporter small permease protein</fullName>
    </recommendedName>
</protein>
<evidence type="ECO:0000313" key="11">
    <source>
        <dbReference type="EMBL" id="SIS92535.1"/>
    </source>
</evidence>
<keyword evidence="3" id="KW-1003">Cell membrane</keyword>
<dbReference type="RefSeq" id="WP_076526631.1">
    <property type="nucleotide sequence ID" value="NZ_CP067140.1"/>
</dbReference>
<dbReference type="EMBL" id="CP067140">
    <property type="protein sequence ID" value="WCR02241.1"/>
    <property type="molecule type" value="Genomic_DNA"/>
</dbReference>
<evidence type="ECO:0000256" key="3">
    <source>
        <dbReference type="ARBA" id="ARBA00022475"/>
    </source>
</evidence>
<evidence type="ECO:0000313" key="13">
    <source>
        <dbReference type="Proteomes" id="UP000186216"/>
    </source>
</evidence>
<evidence type="ECO:0000313" key="14">
    <source>
        <dbReference type="Proteomes" id="UP001215549"/>
    </source>
</evidence>
<keyword evidence="14" id="KW-1185">Reference proteome</keyword>
<gene>
    <name evidence="12" type="ORF">JHX88_15265</name>
    <name evidence="11" type="ORF">SAMN05421772_1093</name>
</gene>
<evidence type="ECO:0000256" key="5">
    <source>
        <dbReference type="ARBA" id="ARBA00022692"/>
    </source>
</evidence>
<comment type="caution">
    <text evidence="9">Lacks conserved residue(s) required for the propagation of feature annotation.</text>
</comment>
<keyword evidence="6 9" id="KW-1133">Transmembrane helix</keyword>
<keyword evidence="4 9" id="KW-0997">Cell inner membrane</keyword>
<comment type="function">
    <text evidence="9">Part of the tripartite ATP-independent periplasmic (TRAP) transport system.</text>
</comment>
<feature type="transmembrane region" description="Helical" evidence="9">
    <location>
        <begin position="15"/>
        <end position="36"/>
    </location>
</feature>
<evidence type="ECO:0000256" key="2">
    <source>
        <dbReference type="ARBA" id="ARBA00022448"/>
    </source>
</evidence>
<dbReference type="Proteomes" id="UP000186216">
    <property type="component" value="Unassembled WGS sequence"/>
</dbReference>
<feature type="transmembrane region" description="Helical" evidence="9">
    <location>
        <begin position="130"/>
        <end position="152"/>
    </location>
</feature>
<evidence type="ECO:0000256" key="9">
    <source>
        <dbReference type="RuleBase" id="RU369079"/>
    </source>
</evidence>
<reference evidence="11 13" key="1">
    <citation type="submission" date="2017-01" db="EMBL/GenBank/DDBJ databases">
        <authorList>
            <person name="Varghese N."/>
            <person name="Submissions S."/>
        </authorList>
    </citation>
    <scope>NUCLEOTIDE SEQUENCE [LARGE SCALE GENOMIC DNA]</scope>
    <source>
        <strain evidence="11 13">DSM 18447</strain>
    </source>
</reference>
<feature type="transmembrane region" description="Helical" evidence="9">
    <location>
        <begin position="90"/>
        <end position="110"/>
    </location>
</feature>
<dbReference type="InterPro" id="IPR055348">
    <property type="entry name" value="DctQ"/>
</dbReference>
<comment type="subcellular location">
    <subcellularLocation>
        <location evidence="1 9">Cell inner membrane</location>
        <topology evidence="1 9">Multi-pass membrane protein</topology>
    </subcellularLocation>
</comment>
<keyword evidence="2 9" id="KW-0813">Transport</keyword>
<evidence type="ECO:0000256" key="4">
    <source>
        <dbReference type="ARBA" id="ARBA00022519"/>
    </source>
</evidence>
<name>A0AA45W5C7_9RHOB</name>
<evidence type="ECO:0000259" key="10">
    <source>
        <dbReference type="Pfam" id="PF04290"/>
    </source>
</evidence>
<dbReference type="Proteomes" id="UP001215549">
    <property type="component" value="Chromosome"/>
</dbReference>
<comment type="subunit">
    <text evidence="9">The complex comprises the extracytoplasmic solute receptor protein and the two transmembrane proteins.</text>
</comment>
<dbReference type="InterPro" id="IPR007387">
    <property type="entry name" value="TRAP_DctQ"/>
</dbReference>
<feature type="domain" description="Tripartite ATP-independent periplasmic transporters DctQ component" evidence="10">
    <location>
        <begin position="27"/>
        <end position="155"/>
    </location>
</feature>
<dbReference type="PANTHER" id="PTHR35011">
    <property type="entry name" value="2,3-DIKETO-L-GULONATE TRAP TRANSPORTER SMALL PERMEASE PROTEIN YIAM"/>
    <property type="match status" value="1"/>
</dbReference>
<sequence length="176" mass="18817">MTTWLGGIIVAMTRVGMLAGMGLLALMAGLVVLQVLARNFADTGLPWADELARFSCIGLVYIAVPALAGRKIMVSVTILPDALPQAARRWMRLIADLATLCFSGLLLWGFAEFLPKAGKFLTPAMRLPNWVYYSLALAGSIMLALVVLYRVFRAFGGIDPTDDLGGAGEDPTVPSS</sequence>
<evidence type="ECO:0000313" key="12">
    <source>
        <dbReference type="EMBL" id="WCR02241.1"/>
    </source>
</evidence>
<dbReference type="GO" id="GO:0015740">
    <property type="term" value="P:C4-dicarboxylate transport"/>
    <property type="evidence" value="ECO:0007669"/>
    <property type="project" value="TreeGrafter"/>
</dbReference>
<reference evidence="12 14" key="2">
    <citation type="submission" date="2021-01" db="EMBL/GenBank/DDBJ databases">
        <title>Biogeographic distribution of Paracoccus.</title>
        <authorList>
            <person name="Hollensteiner J."/>
            <person name="Leineberger J."/>
            <person name="Brinkhoff T."/>
            <person name="Daniel R."/>
        </authorList>
    </citation>
    <scope>NUCLEOTIDE SEQUENCE [LARGE SCALE GENOMIC DNA]</scope>
    <source>
        <strain evidence="12 14">DSM 18447</strain>
    </source>
</reference>